<evidence type="ECO:0000313" key="1">
    <source>
        <dbReference type="EMBL" id="MDT3404791.1"/>
    </source>
</evidence>
<dbReference type="InterPro" id="IPR011004">
    <property type="entry name" value="Trimer_LpxA-like_sf"/>
</dbReference>
<keyword evidence="2" id="KW-1185">Reference proteome</keyword>
<evidence type="ECO:0000313" key="2">
    <source>
        <dbReference type="Proteomes" id="UP001258315"/>
    </source>
</evidence>
<sequence>MFRKILTLILPWSLKRRALQKWFGYEIHPTAKLGLTWVFPHKLVMGPGARIDHFTAAVHLDYIELGKNASIGRSNWITGFSTHTESKHFKHQTNRKTELILGEEAAITKNHHIDCTSAIHIGRFSTIAGYNSQLLTHSIDVFENRQDSASITIGEYCFVGTNVVVLGGATLPAYSVLGAKSLLNRAYTETWMLYAGVPAKPIKQIPATAKYFTRTEGFVY</sequence>
<dbReference type="RefSeq" id="WP_311952490.1">
    <property type="nucleotide sequence ID" value="NZ_JAVLVU010000001.1"/>
</dbReference>
<organism evidence="1 2">
    <name type="scientific">Mucilaginibacter terrae</name>
    <dbReference type="NCBI Taxonomy" id="1955052"/>
    <lineage>
        <taxon>Bacteria</taxon>
        <taxon>Pseudomonadati</taxon>
        <taxon>Bacteroidota</taxon>
        <taxon>Sphingobacteriia</taxon>
        <taxon>Sphingobacteriales</taxon>
        <taxon>Sphingobacteriaceae</taxon>
        <taxon>Mucilaginibacter</taxon>
    </lineage>
</organism>
<comment type="caution">
    <text evidence="1">The sequence shown here is derived from an EMBL/GenBank/DDBJ whole genome shotgun (WGS) entry which is preliminary data.</text>
</comment>
<dbReference type="PANTHER" id="PTHR23416:SF78">
    <property type="entry name" value="LIPOPOLYSACCHARIDE BIOSYNTHESIS O-ACETYL TRANSFERASE WBBJ-RELATED"/>
    <property type="match status" value="1"/>
</dbReference>
<gene>
    <name evidence="1" type="ORF">QE417_003863</name>
</gene>
<name>A0ABU3GYD4_9SPHI</name>
<dbReference type="Gene3D" id="2.160.10.10">
    <property type="entry name" value="Hexapeptide repeat proteins"/>
    <property type="match status" value="1"/>
</dbReference>
<dbReference type="InterPro" id="IPR051159">
    <property type="entry name" value="Hexapeptide_acetyltransf"/>
</dbReference>
<accession>A0ABU3GYD4</accession>
<dbReference type="Proteomes" id="UP001258315">
    <property type="component" value="Unassembled WGS sequence"/>
</dbReference>
<reference evidence="2" key="1">
    <citation type="submission" date="2023-07" db="EMBL/GenBank/DDBJ databases">
        <title>Functional and genomic diversity of the sorghum phyllosphere microbiome.</title>
        <authorList>
            <person name="Shade A."/>
        </authorList>
    </citation>
    <scope>NUCLEOTIDE SEQUENCE [LARGE SCALE GENOMIC DNA]</scope>
    <source>
        <strain evidence="2">SORGH_AS_0422</strain>
    </source>
</reference>
<dbReference type="PANTHER" id="PTHR23416">
    <property type="entry name" value="SIALIC ACID SYNTHASE-RELATED"/>
    <property type="match status" value="1"/>
</dbReference>
<dbReference type="SUPFAM" id="SSF51161">
    <property type="entry name" value="Trimeric LpxA-like enzymes"/>
    <property type="match status" value="1"/>
</dbReference>
<protein>
    <submittedName>
        <fullName evidence="1">Acetyltransferase-like isoleucine patch superfamily enzyme</fullName>
    </submittedName>
</protein>
<dbReference type="EMBL" id="JAVLVU010000001">
    <property type="protein sequence ID" value="MDT3404791.1"/>
    <property type="molecule type" value="Genomic_DNA"/>
</dbReference>
<proteinExistence type="predicted"/>